<sequence>MVNYKADYLCPACGYELNFLPWNSGFASEEICPCCGIQFGYTDSTPEGEGKEQQIRYREWWISQGMKWWSKGRPAPPNWDPKEQLRRIGIFL</sequence>
<reference evidence="2" key="1">
    <citation type="submission" date="2018-05" db="EMBL/GenBank/DDBJ databases">
        <title>Leptospira yasudae sp. nov. and Leptospira stimsonii sp. nov., two pathogenic species of the genus Leptospira isolated from environmental sources.</title>
        <authorList>
            <person name="Casanovas-Massana A."/>
            <person name="Hamond C."/>
            <person name="Santos L.A."/>
            <person name="Hacker K.P."/>
            <person name="Balassiano I."/>
            <person name="Medeiros M.A."/>
            <person name="Reis M.G."/>
            <person name="Ko A.I."/>
            <person name="Wunder E.A."/>
        </authorList>
    </citation>
    <scope>NUCLEOTIDE SEQUENCE [LARGE SCALE GENOMIC DNA]</scope>
    <source>
        <strain evidence="2">B21</strain>
    </source>
</reference>
<dbReference type="EMBL" id="QHCR01000021">
    <property type="protein sequence ID" value="RHX77411.1"/>
    <property type="molecule type" value="Genomic_DNA"/>
</dbReference>
<evidence type="ECO:0008006" key="3">
    <source>
        <dbReference type="Google" id="ProtNLM"/>
    </source>
</evidence>
<name>A0ABX9LY27_9LEPT</name>
<proteinExistence type="predicted"/>
<accession>A0ABX9LY27</accession>
<dbReference type="RefSeq" id="WP_118958040.1">
    <property type="nucleotide sequence ID" value="NZ_QHCR01000021.1"/>
</dbReference>
<protein>
    <recommendedName>
        <fullName evidence="3">Cysteine-rich CPCC domain-containing protein</fullName>
    </recommendedName>
</protein>
<evidence type="ECO:0000313" key="2">
    <source>
        <dbReference type="Proteomes" id="UP000285569"/>
    </source>
</evidence>
<keyword evidence="2" id="KW-1185">Reference proteome</keyword>
<dbReference type="Proteomes" id="UP000285569">
    <property type="component" value="Unassembled WGS sequence"/>
</dbReference>
<reference evidence="1 2" key="2">
    <citation type="journal article" date="2020" name="Int. J. Syst. Evol. Microbiol.">
        <title>Leptospira yasudae sp. nov. and Leptospira stimsonii sp. nov., two new species of the pathogenic group isolated from environmental sources.</title>
        <authorList>
            <person name="Casanovas-Massana A."/>
            <person name="Hamond C."/>
            <person name="Santos L.A."/>
            <person name="de Oliveira D."/>
            <person name="Hacker K.P."/>
            <person name="Balassiano I."/>
            <person name="Costa F."/>
            <person name="Medeiros M.A."/>
            <person name="Reis M.G."/>
            <person name="Ko A.I."/>
            <person name="Wunder E.A."/>
        </authorList>
    </citation>
    <scope>NUCLEOTIDE SEQUENCE [LARGE SCALE GENOMIC DNA]</scope>
    <source>
        <strain evidence="1 2">B21</strain>
    </source>
</reference>
<organism evidence="1 2">
    <name type="scientific">Leptospira yasudae</name>
    <dbReference type="NCBI Taxonomy" id="2202201"/>
    <lineage>
        <taxon>Bacteria</taxon>
        <taxon>Pseudomonadati</taxon>
        <taxon>Spirochaetota</taxon>
        <taxon>Spirochaetia</taxon>
        <taxon>Leptospirales</taxon>
        <taxon>Leptospiraceae</taxon>
        <taxon>Leptospira</taxon>
    </lineage>
</organism>
<comment type="caution">
    <text evidence="1">The sequence shown here is derived from an EMBL/GenBank/DDBJ whole genome shotgun (WGS) entry which is preliminary data.</text>
</comment>
<gene>
    <name evidence="1" type="ORF">DLM77_21265</name>
</gene>
<evidence type="ECO:0000313" key="1">
    <source>
        <dbReference type="EMBL" id="RHX77411.1"/>
    </source>
</evidence>